<accession>A0A0E9PDQ4</accession>
<reference evidence="1" key="1">
    <citation type="submission" date="2014-11" db="EMBL/GenBank/DDBJ databases">
        <authorList>
            <person name="Amaro Gonzalez C."/>
        </authorList>
    </citation>
    <scope>NUCLEOTIDE SEQUENCE</scope>
</reference>
<reference evidence="1" key="2">
    <citation type="journal article" date="2015" name="Fish Shellfish Immunol.">
        <title>Early steps in the European eel (Anguilla anguilla)-Vibrio vulnificus interaction in the gills: Role of the RtxA13 toxin.</title>
        <authorList>
            <person name="Callol A."/>
            <person name="Pajuelo D."/>
            <person name="Ebbesson L."/>
            <person name="Teles M."/>
            <person name="MacKenzie S."/>
            <person name="Amaro C."/>
        </authorList>
    </citation>
    <scope>NUCLEOTIDE SEQUENCE</scope>
</reference>
<sequence length="27" mass="3160">MCVFDCFRGNRLTGEGTIMTIFFMKQL</sequence>
<dbReference type="AlphaFoldDB" id="A0A0E9PDQ4"/>
<dbReference type="EMBL" id="GBXM01105841">
    <property type="protein sequence ID" value="JAH02736.1"/>
    <property type="molecule type" value="Transcribed_RNA"/>
</dbReference>
<organism evidence="1">
    <name type="scientific">Anguilla anguilla</name>
    <name type="common">European freshwater eel</name>
    <name type="synonym">Muraena anguilla</name>
    <dbReference type="NCBI Taxonomy" id="7936"/>
    <lineage>
        <taxon>Eukaryota</taxon>
        <taxon>Metazoa</taxon>
        <taxon>Chordata</taxon>
        <taxon>Craniata</taxon>
        <taxon>Vertebrata</taxon>
        <taxon>Euteleostomi</taxon>
        <taxon>Actinopterygii</taxon>
        <taxon>Neopterygii</taxon>
        <taxon>Teleostei</taxon>
        <taxon>Anguilliformes</taxon>
        <taxon>Anguillidae</taxon>
        <taxon>Anguilla</taxon>
    </lineage>
</organism>
<proteinExistence type="predicted"/>
<protein>
    <submittedName>
        <fullName evidence="1">Uncharacterized protein</fullName>
    </submittedName>
</protein>
<name>A0A0E9PDQ4_ANGAN</name>
<evidence type="ECO:0000313" key="1">
    <source>
        <dbReference type="EMBL" id="JAH02736.1"/>
    </source>
</evidence>